<dbReference type="SMART" id="SM00313">
    <property type="entry name" value="PXA"/>
    <property type="match status" value="1"/>
</dbReference>
<reference evidence="6" key="1">
    <citation type="journal article" date="2020" name="Fungal Divers.">
        <title>Resolving the Mortierellaceae phylogeny through synthesis of multi-gene phylogenetics and phylogenomics.</title>
        <authorList>
            <person name="Vandepol N."/>
            <person name="Liber J."/>
            <person name="Desiro A."/>
            <person name="Na H."/>
            <person name="Kennedy M."/>
            <person name="Barry K."/>
            <person name="Grigoriev I.V."/>
            <person name="Miller A.N."/>
            <person name="O'Donnell K."/>
            <person name="Stajich J.E."/>
            <person name="Bonito G."/>
        </authorList>
    </citation>
    <scope>NUCLEOTIDE SEQUENCE</scope>
    <source>
        <strain evidence="6">NRRL 2769</strain>
    </source>
</reference>
<name>A0A9P6N0D6_9FUNG</name>
<dbReference type="PROSITE" id="PS50195">
    <property type="entry name" value="PX"/>
    <property type="match status" value="1"/>
</dbReference>
<dbReference type="Pfam" id="PF00787">
    <property type="entry name" value="PX"/>
    <property type="match status" value="1"/>
</dbReference>
<comment type="similarity">
    <text evidence="1">Belongs to the sorting nexin family.</text>
</comment>
<feature type="compositionally biased region" description="Basic and acidic residues" evidence="2">
    <location>
        <begin position="610"/>
        <end position="629"/>
    </location>
</feature>
<dbReference type="Proteomes" id="UP000703661">
    <property type="component" value="Unassembled WGS sequence"/>
</dbReference>
<feature type="compositionally biased region" description="Low complexity" evidence="2">
    <location>
        <begin position="896"/>
        <end position="910"/>
    </location>
</feature>
<evidence type="ECO:0000256" key="2">
    <source>
        <dbReference type="SAM" id="MobiDB-lite"/>
    </source>
</evidence>
<feature type="compositionally biased region" description="Low complexity" evidence="2">
    <location>
        <begin position="1586"/>
        <end position="1600"/>
    </location>
</feature>
<feature type="region of interest" description="Disordered" evidence="2">
    <location>
        <begin position="1582"/>
        <end position="1615"/>
    </location>
</feature>
<gene>
    <name evidence="6" type="primary">MDM1</name>
    <name evidence="6" type="ORF">BGZ80_004030</name>
</gene>
<feature type="compositionally biased region" description="Polar residues" evidence="2">
    <location>
        <begin position="716"/>
        <end position="728"/>
    </location>
</feature>
<dbReference type="InterPro" id="IPR016137">
    <property type="entry name" value="RGS"/>
</dbReference>
<feature type="domain" description="PX" evidence="4">
    <location>
        <begin position="1035"/>
        <end position="1154"/>
    </location>
</feature>
<keyword evidence="7" id="KW-1185">Reference proteome</keyword>
<dbReference type="InterPro" id="IPR036305">
    <property type="entry name" value="RGS_sf"/>
</dbReference>
<accession>A0A9P6N0D6</accession>
<comment type="caution">
    <text evidence="6">The sequence shown here is derived from an EMBL/GenBank/DDBJ whole genome shotgun (WGS) entry which is preliminary data.</text>
</comment>
<dbReference type="InterPro" id="IPR001683">
    <property type="entry name" value="PX_dom"/>
</dbReference>
<feature type="compositionally biased region" description="Basic and acidic residues" evidence="2">
    <location>
        <begin position="924"/>
        <end position="933"/>
    </location>
</feature>
<evidence type="ECO:0000259" key="3">
    <source>
        <dbReference type="PROSITE" id="PS50132"/>
    </source>
</evidence>
<feature type="compositionally biased region" description="Polar residues" evidence="2">
    <location>
        <begin position="391"/>
        <end position="400"/>
    </location>
</feature>
<dbReference type="PANTHER" id="PTHR22775">
    <property type="entry name" value="SORTING NEXIN"/>
    <property type="match status" value="1"/>
</dbReference>
<evidence type="ECO:0000313" key="7">
    <source>
        <dbReference type="Proteomes" id="UP000703661"/>
    </source>
</evidence>
<evidence type="ECO:0000259" key="4">
    <source>
        <dbReference type="PROSITE" id="PS50195"/>
    </source>
</evidence>
<dbReference type="Gene3D" id="3.30.1520.10">
    <property type="entry name" value="Phox-like domain"/>
    <property type="match status" value="1"/>
</dbReference>
<dbReference type="InterPro" id="IPR044926">
    <property type="entry name" value="RGS_subdomain_2"/>
</dbReference>
<feature type="region of interest" description="Disordered" evidence="2">
    <location>
        <begin position="765"/>
        <end position="786"/>
    </location>
</feature>
<feature type="region of interest" description="Disordered" evidence="2">
    <location>
        <begin position="1176"/>
        <end position="1218"/>
    </location>
</feature>
<feature type="compositionally biased region" description="Polar residues" evidence="2">
    <location>
        <begin position="660"/>
        <end position="670"/>
    </location>
</feature>
<organism evidence="6 7">
    <name type="scientific">Entomortierella chlamydospora</name>
    <dbReference type="NCBI Taxonomy" id="101097"/>
    <lineage>
        <taxon>Eukaryota</taxon>
        <taxon>Fungi</taxon>
        <taxon>Fungi incertae sedis</taxon>
        <taxon>Mucoromycota</taxon>
        <taxon>Mortierellomycotina</taxon>
        <taxon>Mortierellomycetes</taxon>
        <taxon>Mortierellales</taxon>
        <taxon>Mortierellaceae</taxon>
        <taxon>Entomortierella</taxon>
    </lineage>
</organism>
<dbReference type="EMBL" id="JAAAID010000210">
    <property type="protein sequence ID" value="KAG0020543.1"/>
    <property type="molecule type" value="Genomic_DNA"/>
</dbReference>
<feature type="domain" description="PXA" evidence="5">
    <location>
        <begin position="47"/>
        <end position="235"/>
    </location>
</feature>
<feature type="compositionally biased region" description="Polar residues" evidence="2">
    <location>
        <begin position="802"/>
        <end position="837"/>
    </location>
</feature>
<dbReference type="SUPFAM" id="SSF64268">
    <property type="entry name" value="PX domain"/>
    <property type="match status" value="1"/>
</dbReference>
<dbReference type="PROSITE" id="PS51207">
    <property type="entry name" value="PXA"/>
    <property type="match status" value="1"/>
</dbReference>
<evidence type="ECO:0000256" key="1">
    <source>
        <dbReference type="ARBA" id="ARBA00010883"/>
    </source>
</evidence>
<feature type="compositionally biased region" description="Low complexity" evidence="2">
    <location>
        <begin position="634"/>
        <end position="658"/>
    </location>
</feature>
<feature type="compositionally biased region" description="Polar residues" evidence="2">
    <location>
        <begin position="1601"/>
        <end position="1611"/>
    </location>
</feature>
<feature type="region of interest" description="Disordered" evidence="2">
    <location>
        <begin position="554"/>
        <end position="753"/>
    </location>
</feature>
<feature type="region of interest" description="Disordered" evidence="2">
    <location>
        <begin position="1482"/>
        <end position="1516"/>
    </location>
</feature>
<dbReference type="InterPro" id="IPR013937">
    <property type="entry name" value="Sorting_nexin_C"/>
</dbReference>
<dbReference type="InterPro" id="IPR036871">
    <property type="entry name" value="PX_dom_sf"/>
</dbReference>
<dbReference type="PROSITE" id="PS50132">
    <property type="entry name" value="RGS"/>
    <property type="match status" value="1"/>
</dbReference>
<dbReference type="SUPFAM" id="SSF48097">
    <property type="entry name" value="Regulator of G-protein signaling, RGS"/>
    <property type="match status" value="1"/>
</dbReference>
<feature type="compositionally biased region" description="Basic and acidic residues" evidence="2">
    <location>
        <begin position="585"/>
        <end position="596"/>
    </location>
</feature>
<dbReference type="Pfam" id="PF08628">
    <property type="entry name" value="Nexin_C"/>
    <property type="match status" value="1"/>
</dbReference>
<feature type="region of interest" description="Disordered" evidence="2">
    <location>
        <begin position="376"/>
        <end position="400"/>
    </location>
</feature>
<evidence type="ECO:0000313" key="6">
    <source>
        <dbReference type="EMBL" id="KAG0020543.1"/>
    </source>
</evidence>
<dbReference type="Pfam" id="PF00615">
    <property type="entry name" value="RGS"/>
    <property type="match status" value="1"/>
</dbReference>
<dbReference type="SMART" id="SM00312">
    <property type="entry name" value="PX"/>
    <property type="match status" value="1"/>
</dbReference>
<sequence length="1647" mass="183360">MPGSASRNLFHYLRPAKFTRPVAWSIVEKQWRHEQAAPYRTPIADTMPQFSDAIDTVIELIMRDYVVVWMRAITPELVLQQRLEELLRIILIHLKTRVMDLDLTQLLVTKLVPKVTAHVNDFRKAEMALRGNSLERSLTESDELDIMVAGKFRGGKLHKALSTSISTKGTEEAYLRNVVQVILPTLLPASEVQSEILRNLLRELLVCAVLRPVMELLSDPDYWNQNVDLYIGKAIREQNMVKKVREALKQHTDNMDGDAENTVDPYGSGADIYSFEDFLEMIKRCDSLLDVKRIRNTIITQMRKKKAQIAGRGKDEIVNGNKVEEIIVYINRLDIARKNAEKRIEKLGGPAYPKFWLLIDTLNIKAEIERAESDLTTSGADGRAATGYKSDMSTPSSTLSRTQGQNALEAMTPAYIDASTGPSNLANSIISSRKASIATIDITDTLRDDVRMIYETYFAESAPRPVAVDLSLVDVFRDFALSDGTSSTSSVAGFDIESKRQEDAKAANVREKLLEAQQQVFAQMLQKDYPEFVKSDLYFKFLTSYQNSIAELNQHQDETRGHKSPYAQRPSGGTTLFSAIGLSSPERRRDIPENPKRSSTGSFLDIFGLGRDKEKEREHPPHAPLKRAETALGNLRPSFLSSNNSRSKTSSPISTRTIDSGDNSSVSSLQHEPKSKQSLEDPSSTTSDPRPLMRTRSLNSVLSPEISVEQGPGARSKSSYTKGFSTTGHTREISQDLSDNEELSKSAMGEGDSRLRDSLLMELQANEDDDEGGLPIPRMPKNRNGNEKVLDAVEAALSSIMETQDSQQEDISNSRLNVKSSDPTSMDPTDPSFSTARDGQAGADALLEWGKSHKKSEKRRFGEKTLETGKTVRARPQNPSEASHISVDSVFEDGNSKSASNSKVQKSSSNIHRTLSDEGEDTGDERARQKGDDSLSDDSDNGFGSNEKEKNVHRAAPGDLLLSSRIKQLEQEIEMVRKHEALVETLIQKAERQGRPDLLRIYQKAKSSLRRELLGKEYQKAEYVIQEEENMIMPGRSTISITSSTVGREGSKEFALYVIEVHQLAQDGSFASGWVIARRYSEFFTLNQQLKEKYPSIIRQYELPGKRGFLKLQKSFVEGRRIGLERYLQCLVQHMEICQSQELRAFLSQENVALPQFSAATTTSLPYSLFDSDSQNKDAVKTTASPPPSNHSPSIVRDPSQALTLSNSGSGILGATGRRSFDGVPGGDQNEGFMKHIYQTVSEGLDDMFGGPPTVLGNITKQLGDQMMQFSMEADGDGKASLTGTRRRHGSHGESGSVRLVQSDIIDSKTNSDLVPPLQRPTLLRVQSSRSRRLSSPDPHTQHQRLQLQLQQQEQKQMMERQQQIIQQVQQQQQQPQHQQQTRQAVVEPEGVTTFTEPLCDLFIELFELKEKNNWLRRQAVVIILQQVLGGTIERKLRDTIKAYIEESMLTFYVVKLRDALWPPASVSPDPELSGGYEIIGEDPSIPKSPPGKGNAVDASKKTVRTPEQKAATKDQANRKLSAFLPDLLGNMVGHQNARRGARRVFAAFQNRRLNQQLVYTALDVVIEAMWPDFALDSTPDSPDNTSFGTHAGASTAATTRQSSKSASLSPNAAGAKISTTETMILASGQEVRANYGQEWMRAQGDK</sequence>
<feature type="region of interest" description="Disordered" evidence="2">
    <location>
        <begin position="1274"/>
        <end position="1354"/>
    </location>
</feature>
<evidence type="ECO:0000259" key="5">
    <source>
        <dbReference type="PROSITE" id="PS51207"/>
    </source>
</evidence>
<dbReference type="GO" id="GO:0035091">
    <property type="term" value="F:phosphatidylinositol binding"/>
    <property type="evidence" value="ECO:0007669"/>
    <property type="project" value="InterPro"/>
</dbReference>
<dbReference type="InterPro" id="IPR003114">
    <property type="entry name" value="Phox_assoc"/>
</dbReference>
<feature type="compositionally biased region" description="Low complexity" evidence="2">
    <location>
        <begin position="1344"/>
        <end position="1354"/>
    </location>
</feature>
<feature type="non-terminal residue" evidence="6">
    <location>
        <position position="1647"/>
    </location>
</feature>
<feature type="compositionally biased region" description="Basic and acidic residues" evidence="2">
    <location>
        <begin position="1499"/>
        <end position="1516"/>
    </location>
</feature>
<dbReference type="PANTHER" id="PTHR22775:SF3">
    <property type="entry name" value="SORTING NEXIN-13"/>
    <property type="match status" value="1"/>
</dbReference>
<dbReference type="Gene3D" id="1.10.167.10">
    <property type="entry name" value="Regulator of G-protein Signalling 4, domain 2"/>
    <property type="match status" value="1"/>
</dbReference>
<dbReference type="Pfam" id="PF02194">
    <property type="entry name" value="PXA"/>
    <property type="match status" value="1"/>
</dbReference>
<proteinExistence type="inferred from homology"/>
<protein>
    <submittedName>
        <fullName evidence="6">Intermediate filament protein</fullName>
    </submittedName>
</protein>
<feature type="domain" description="RGS" evidence="3">
    <location>
        <begin position="451"/>
        <end position="542"/>
    </location>
</feature>
<feature type="compositionally biased region" description="Polar residues" evidence="2">
    <location>
        <begin position="1201"/>
        <end position="1210"/>
    </location>
</feature>
<feature type="region of interest" description="Disordered" evidence="2">
    <location>
        <begin position="802"/>
        <end position="956"/>
    </location>
</feature>